<dbReference type="AlphaFoldDB" id="K3XA20"/>
<dbReference type="EMBL" id="GL376616">
    <property type="status" value="NOT_ANNOTATED_CDS"/>
    <property type="molecule type" value="Genomic_DNA"/>
</dbReference>
<dbReference type="Gene3D" id="1.20.1180.10">
    <property type="entry name" value="Udp N-acetylglucosamine O-acyltransferase, C-terminal domain"/>
    <property type="match status" value="1"/>
</dbReference>
<keyword evidence="5" id="KW-0443">Lipid metabolism</keyword>
<name>K3XA20_GLOUD</name>
<dbReference type="GO" id="GO:0009245">
    <property type="term" value="P:lipid A biosynthetic process"/>
    <property type="evidence" value="ECO:0007669"/>
    <property type="project" value="UniProtKB-KW"/>
</dbReference>
<dbReference type="GO" id="GO:0008780">
    <property type="term" value="F:acyl-[acyl-carrier-protein]-UDP-N-acetylglucosamine O-acyltransferase activity"/>
    <property type="evidence" value="ECO:0007669"/>
    <property type="project" value="InterPro"/>
</dbReference>
<dbReference type="Proteomes" id="UP000019132">
    <property type="component" value="Unassembled WGS sequence"/>
</dbReference>
<dbReference type="eggNOG" id="ENOG502QRGY">
    <property type="taxonomic scope" value="Eukaryota"/>
</dbReference>
<accession>K3XA20</accession>
<sequence>MWVGRWKTHAVRGRAAMTTISWTTRMSSTSTASVESMEAFVSHVTRGNNLAAAWSEHHDRHDNRGSAPWIHPTAIVHPSAAIGHNAHIGPYSIIGPDVELEDGVFLQAHVIVEGKTRIGRDTVIHPFACIGGEPQDKKHARQGSNSSSSTSSLVIGDNCIIREHVTIHGSTSYTLDTPTTVGNDCWILCGAHIGHDCSVGNRVVLSNNVCVAGHVEIGDFAIIGGQVGLKQHIKIGTLAMIGGKSAVDGDVLPYGLAIGNRAKIAGLNLIGLRRAKVSRQDIKLMLRMYRYMFGVPSCNKTAFAPALDLAAKESIVLRAEEVKTYLLDQQVDSATHPMVHEMVDFVLDSPNRFRSSMCAAVIPSASASSKSWSTASQQ</sequence>
<evidence type="ECO:0000259" key="7">
    <source>
        <dbReference type="Pfam" id="PF13720"/>
    </source>
</evidence>
<evidence type="ECO:0000256" key="1">
    <source>
        <dbReference type="ARBA" id="ARBA00022490"/>
    </source>
</evidence>
<dbReference type="OMA" id="ECVTINR"/>
<dbReference type="PANTHER" id="PTHR43480:SF1">
    <property type="entry name" value="ACYL-[ACYL-CARRIER-PROTEIN]--UDP-N-ACETYLGLUCOSAMINE O-ACYLTRANSFERASE, MITOCHONDRIAL-RELATED"/>
    <property type="match status" value="1"/>
</dbReference>
<dbReference type="HOGENOM" id="CLU_061249_3_0_1"/>
<dbReference type="InterPro" id="IPR018357">
    <property type="entry name" value="Hexapep_transf_CS"/>
</dbReference>
<dbReference type="NCBIfam" id="TIGR01852">
    <property type="entry name" value="lipid_A_lpxA"/>
    <property type="match status" value="1"/>
</dbReference>
<dbReference type="PROSITE" id="PS00101">
    <property type="entry name" value="HEXAPEP_TRANSFERASES"/>
    <property type="match status" value="1"/>
</dbReference>
<dbReference type="Pfam" id="PF00132">
    <property type="entry name" value="Hexapep"/>
    <property type="match status" value="1"/>
</dbReference>
<protein>
    <submittedName>
        <fullName evidence="9">Uncharacterized protein</fullName>
    </submittedName>
</protein>
<evidence type="ECO:0000256" key="5">
    <source>
        <dbReference type="ARBA" id="ARBA00023098"/>
    </source>
</evidence>
<reference evidence="10" key="2">
    <citation type="submission" date="2010-04" db="EMBL/GenBank/DDBJ databases">
        <authorList>
            <person name="Buell R."/>
            <person name="Hamilton J."/>
            <person name="Hostetler J."/>
        </authorList>
    </citation>
    <scope>NUCLEOTIDE SEQUENCE [LARGE SCALE GENOMIC DNA]</scope>
    <source>
        <strain evidence="10">DAOM:BR144</strain>
    </source>
</reference>
<evidence type="ECO:0000256" key="3">
    <source>
        <dbReference type="ARBA" id="ARBA00022556"/>
    </source>
</evidence>
<keyword evidence="4" id="KW-0808">Transferase</keyword>
<organism evidence="9 10">
    <name type="scientific">Globisporangium ultimum (strain ATCC 200006 / CBS 805.95 / DAOM BR144)</name>
    <name type="common">Pythium ultimum</name>
    <dbReference type="NCBI Taxonomy" id="431595"/>
    <lineage>
        <taxon>Eukaryota</taxon>
        <taxon>Sar</taxon>
        <taxon>Stramenopiles</taxon>
        <taxon>Oomycota</taxon>
        <taxon>Peronosporomycetes</taxon>
        <taxon>Pythiales</taxon>
        <taxon>Pythiaceae</taxon>
        <taxon>Globisporangium</taxon>
    </lineage>
</organism>
<keyword evidence="6" id="KW-0012">Acyltransferase</keyword>
<evidence type="ECO:0000313" key="10">
    <source>
        <dbReference type="Proteomes" id="UP000019132"/>
    </source>
</evidence>
<dbReference type="Gene3D" id="2.160.10.10">
    <property type="entry name" value="Hexapeptide repeat proteins"/>
    <property type="match status" value="1"/>
</dbReference>
<dbReference type="InterPro" id="IPR010137">
    <property type="entry name" value="Lipid_A_LpxA"/>
</dbReference>
<dbReference type="SUPFAM" id="SSF51161">
    <property type="entry name" value="Trimeric LpxA-like enzymes"/>
    <property type="match status" value="1"/>
</dbReference>
<dbReference type="Pfam" id="PF13720">
    <property type="entry name" value="Acetyltransf_11"/>
    <property type="match status" value="1"/>
</dbReference>
<proteinExistence type="predicted"/>
<dbReference type="InParanoid" id="K3XA20"/>
<reference evidence="9" key="3">
    <citation type="submission" date="2015-02" db="UniProtKB">
        <authorList>
            <consortium name="EnsemblProtists"/>
        </authorList>
    </citation>
    <scope>IDENTIFICATION</scope>
    <source>
        <strain evidence="9">DAOM BR144</strain>
    </source>
</reference>
<evidence type="ECO:0000256" key="6">
    <source>
        <dbReference type="ARBA" id="ARBA00023315"/>
    </source>
</evidence>
<keyword evidence="3" id="KW-0441">Lipid A biosynthesis</keyword>
<keyword evidence="2" id="KW-0444">Lipid biosynthesis</keyword>
<dbReference type="Pfam" id="PF25087">
    <property type="entry name" value="GMPPB_C"/>
    <property type="match status" value="1"/>
</dbReference>
<dbReference type="STRING" id="431595.K3XA20"/>
<dbReference type="InterPro" id="IPR056729">
    <property type="entry name" value="GMPPB_C"/>
</dbReference>
<feature type="domain" description="UDP N-acetylglucosamine O-acyltransferase C-terminal" evidence="7">
    <location>
        <begin position="250"/>
        <end position="349"/>
    </location>
</feature>
<evidence type="ECO:0000256" key="2">
    <source>
        <dbReference type="ARBA" id="ARBA00022516"/>
    </source>
</evidence>
<keyword evidence="10" id="KW-1185">Reference proteome</keyword>
<evidence type="ECO:0000256" key="4">
    <source>
        <dbReference type="ARBA" id="ARBA00022679"/>
    </source>
</evidence>
<dbReference type="EnsemblProtists" id="PYU1_T014069">
    <property type="protein sequence ID" value="PYU1_T014069"/>
    <property type="gene ID" value="PYU1_G014040"/>
</dbReference>
<dbReference type="InterPro" id="IPR029098">
    <property type="entry name" value="Acetyltransf_C"/>
</dbReference>
<reference evidence="10" key="1">
    <citation type="journal article" date="2010" name="Genome Biol.">
        <title>Genome sequence of the necrotrophic plant pathogen Pythium ultimum reveals original pathogenicity mechanisms and effector repertoire.</title>
        <authorList>
            <person name="Levesque C.A."/>
            <person name="Brouwer H."/>
            <person name="Cano L."/>
            <person name="Hamilton J.P."/>
            <person name="Holt C."/>
            <person name="Huitema E."/>
            <person name="Raffaele S."/>
            <person name="Robideau G.P."/>
            <person name="Thines M."/>
            <person name="Win J."/>
            <person name="Zerillo M.M."/>
            <person name="Beakes G.W."/>
            <person name="Boore J.L."/>
            <person name="Busam D."/>
            <person name="Dumas B."/>
            <person name="Ferriera S."/>
            <person name="Fuerstenberg S.I."/>
            <person name="Gachon C.M."/>
            <person name="Gaulin E."/>
            <person name="Govers F."/>
            <person name="Grenville-Briggs L."/>
            <person name="Horner N."/>
            <person name="Hostetler J."/>
            <person name="Jiang R.H."/>
            <person name="Johnson J."/>
            <person name="Krajaejun T."/>
            <person name="Lin H."/>
            <person name="Meijer H.J."/>
            <person name="Moore B."/>
            <person name="Morris P."/>
            <person name="Phuntmart V."/>
            <person name="Puiu D."/>
            <person name="Shetty J."/>
            <person name="Stajich J.E."/>
            <person name="Tripathy S."/>
            <person name="Wawra S."/>
            <person name="van West P."/>
            <person name="Whitty B.R."/>
            <person name="Coutinho P.M."/>
            <person name="Henrissat B."/>
            <person name="Martin F."/>
            <person name="Thomas P.D."/>
            <person name="Tyler B.M."/>
            <person name="De Vries R.P."/>
            <person name="Kamoun S."/>
            <person name="Yandell M."/>
            <person name="Tisserat N."/>
            <person name="Buell C.R."/>
        </authorList>
    </citation>
    <scope>NUCLEOTIDE SEQUENCE</scope>
    <source>
        <strain evidence="10">DAOM:BR144</strain>
    </source>
</reference>
<keyword evidence="1" id="KW-0963">Cytoplasm</keyword>
<feature type="domain" description="Mannose-1-phosphate guanyltransferase C-terminal" evidence="8">
    <location>
        <begin position="71"/>
        <end position="171"/>
    </location>
</feature>
<dbReference type="InterPro" id="IPR037157">
    <property type="entry name" value="Acetyltransf_C_sf"/>
</dbReference>
<dbReference type="PANTHER" id="PTHR43480">
    <property type="entry name" value="ACYL-[ACYL-CARRIER-PROTEIN]--UDP-N-ACETYLGLUCOSAMINE O-ACYLTRANSFERASE"/>
    <property type="match status" value="1"/>
</dbReference>
<dbReference type="VEuPathDB" id="FungiDB:PYU1_G014040"/>
<evidence type="ECO:0000259" key="8">
    <source>
        <dbReference type="Pfam" id="PF25087"/>
    </source>
</evidence>
<evidence type="ECO:0000313" key="9">
    <source>
        <dbReference type="EnsemblProtists" id="PYU1_T014069"/>
    </source>
</evidence>
<dbReference type="GO" id="GO:0016020">
    <property type="term" value="C:membrane"/>
    <property type="evidence" value="ECO:0007669"/>
    <property type="project" value="GOC"/>
</dbReference>
<dbReference type="NCBIfam" id="NF003657">
    <property type="entry name" value="PRK05289.1"/>
    <property type="match status" value="1"/>
</dbReference>
<dbReference type="InterPro" id="IPR011004">
    <property type="entry name" value="Trimer_LpxA-like_sf"/>
</dbReference>
<dbReference type="InterPro" id="IPR001451">
    <property type="entry name" value="Hexapep"/>
</dbReference>